<keyword evidence="7 9" id="KW-0472">Membrane</keyword>
<feature type="transmembrane region" description="Helical" evidence="9">
    <location>
        <begin position="32"/>
        <end position="49"/>
    </location>
</feature>
<comment type="catalytic activity">
    <reaction evidence="9">
        <text>N-terminal S-1,2-diacyl-sn-glyceryl-L-cysteinyl-[lipoprotein] + a glycerophospholipid = N-acyl-S-1,2-diacyl-sn-glyceryl-L-cysteinyl-[lipoprotein] + a 2-acyl-sn-glycero-3-phospholipid + H(+)</text>
        <dbReference type="Rhea" id="RHEA:48228"/>
        <dbReference type="Rhea" id="RHEA-COMP:14681"/>
        <dbReference type="Rhea" id="RHEA-COMP:14684"/>
        <dbReference type="ChEBI" id="CHEBI:15378"/>
        <dbReference type="ChEBI" id="CHEBI:136912"/>
        <dbReference type="ChEBI" id="CHEBI:140656"/>
        <dbReference type="ChEBI" id="CHEBI:140657"/>
        <dbReference type="ChEBI" id="CHEBI:140660"/>
        <dbReference type="EC" id="2.3.1.269"/>
    </reaction>
</comment>
<keyword evidence="3 9" id="KW-1003">Cell membrane</keyword>
<dbReference type="InterPro" id="IPR045378">
    <property type="entry name" value="LNT_N"/>
</dbReference>
<dbReference type="NCBIfam" id="TIGR00546">
    <property type="entry name" value="lnt"/>
    <property type="match status" value="1"/>
</dbReference>
<feature type="transmembrane region" description="Helical" evidence="9">
    <location>
        <begin position="113"/>
        <end position="133"/>
    </location>
</feature>
<evidence type="ECO:0000313" key="11">
    <source>
        <dbReference type="EMBL" id="SEM84349.1"/>
    </source>
</evidence>
<comment type="pathway">
    <text evidence="9">Protein modification; lipoprotein biosynthesis (N-acyl transfer).</text>
</comment>
<dbReference type="InterPro" id="IPR003010">
    <property type="entry name" value="C-N_Hydrolase"/>
</dbReference>
<feature type="transmembrane region" description="Helical" evidence="9">
    <location>
        <begin position="9"/>
        <end position="26"/>
    </location>
</feature>
<dbReference type="GO" id="GO:0005886">
    <property type="term" value="C:plasma membrane"/>
    <property type="evidence" value="ECO:0007669"/>
    <property type="project" value="UniProtKB-SubCell"/>
</dbReference>
<feature type="transmembrane region" description="Helical" evidence="9">
    <location>
        <begin position="516"/>
        <end position="537"/>
    </location>
</feature>
<dbReference type="OrthoDB" id="9804277at2"/>
<evidence type="ECO:0000256" key="9">
    <source>
        <dbReference type="HAMAP-Rule" id="MF_01148"/>
    </source>
</evidence>
<protein>
    <recommendedName>
        <fullName evidence="9">Apolipoprotein N-acyltransferase</fullName>
        <shortName evidence="9">ALP N-acyltransferase</shortName>
        <ecNumber evidence="9">2.3.1.269</ecNumber>
    </recommendedName>
</protein>
<feature type="transmembrane region" description="Helical" evidence="9">
    <location>
        <begin position="153"/>
        <end position="177"/>
    </location>
</feature>
<feature type="transmembrane region" description="Helical" evidence="9">
    <location>
        <begin position="198"/>
        <end position="217"/>
    </location>
</feature>
<feature type="transmembrane region" description="Helical" evidence="9">
    <location>
        <begin position="81"/>
        <end position="101"/>
    </location>
</feature>
<accession>A0A1H8BP88</accession>
<evidence type="ECO:0000259" key="10">
    <source>
        <dbReference type="PROSITE" id="PS50263"/>
    </source>
</evidence>
<comment type="function">
    <text evidence="9">Catalyzes the phospholipid dependent N-acylation of the N-terminal cysteine of apolipoprotein, the last step in lipoprotein maturation.</text>
</comment>
<keyword evidence="12" id="KW-1185">Reference proteome</keyword>
<dbReference type="RefSeq" id="WP_089917778.1">
    <property type="nucleotide sequence ID" value="NZ_FOBB01000006.1"/>
</dbReference>
<evidence type="ECO:0000256" key="8">
    <source>
        <dbReference type="ARBA" id="ARBA00023315"/>
    </source>
</evidence>
<organism evidence="11 12">
    <name type="scientific">Chitinophaga rupis</name>
    <dbReference type="NCBI Taxonomy" id="573321"/>
    <lineage>
        <taxon>Bacteria</taxon>
        <taxon>Pseudomonadati</taxon>
        <taxon>Bacteroidota</taxon>
        <taxon>Chitinophagia</taxon>
        <taxon>Chitinophagales</taxon>
        <taxon>Chitinophagaceae</taxon>
        <taxon>Chitinophaga</taxon>
    </lineage>
</organism>
<evidence type="ECO:0000313" key="12">
    <source>
        <dbReference type="Proteomes" id="UP000198984"/>
    </source>
</evidence>
<dbReference type="SUPFAM" id="SSF56317">
    <property type="entry name" value="Carbon-nitrogen hydrolase"/>
    <property type="match status" value="1"/>
</dbReference>
<dbReference type="AlphaFoldDB" id="A0A1H8BP88"/>
<dbReference type="EC" id="2.3.1.269" evidence="9"/>
<evidence type="ECO:0000256" key="4">
    <source>
        <dbReference type="ARBA" id="ARBA00022679"/>
    </source>
</evidence>
<dbReference type="UniPathway" id="UPA00666"/>
<sequence length="547" mass="62512">MANRSFNRWLPWLLGLASGLLLWAAWPSSPLTLLIFLAFIPLLHLTTLVQHRGTYFGCVYLAMVIWNVGTTWWVGNTTVPMSGVAANVINALIMTVPWVGFKNIRKRFGTTMSYLALIVYWLTFEYIHLNWEFSWPWLTVGNIFAMHPGWIQWYEYTGTSGGTLWVLIVNITIYTCWQKRRQYSLPVATFLWKEGWKPAAAFIIPFILSIITGVSYWTHKPFKGGPRPLSVVVVQPNIDPYDKFADGAESQQLEKFMRLTRQMADSNTAYIVWPETALFPRGAWEHELNEQPAVQAVRNMLKQYPNAKLITGATTLKRYENKDEAPYSSRPMDGGMYFDAFNTGLQIDTSNLIQIYHKSKLVPGVELIPYSRYLKFLDNFALDMGGITGSYGRSPGVAVLENNTQHIKAFPTICYESIYGEFVAEHVRLGASLLFIITNDGWWGNTEGHRQHLQYARLRAIETRRWIARSANTGISCFITPAGDLELPQPYWQEAVIKANVTPDPTFTFYVRNGDLISKGALIFCILLLIYSLVLRFTNRKAYVERT</sequence>
<dbReference type="Gene3D" id="3.60.110.10">
    <property type="entry name" value="Carbon-nitrogen hydrolase"/>
    <property type="match status" value="1"/>
</dbReference>
<dbReference type="GO" id="GO:0016410">
    <property type="term" value="F:N-acyltransferase activity"/>
    <property type="evidence" value="ECO:0007669"/>
    <property type="project" value="UniProtKB-UniRule"/>
</dbReference>
<dbReference type="InterPro" id="IPR036526">
    <property type="entry name" value="C-N_Hydrolase_sf"/>
</dbReference>
<dbReference type="STRING" id="573321.SAMN04488505_106294"/>
<feature type="transmembrane region" description="Helical" evidence="9">
    <location>
        <begin position="56"/>
        <end position="75"/>
    </location>
</feature>
<evidence type="ECO:0000256" key="6">
    <source>
        <dbReference type="ARBA" id="ARBA00022989"/>
    </source>
</evidence>
<reference evidence="11 12" key="1">
    <citation type="submission" date="2016-10" db="EMBL/GenBank/DDBJ databases">
        <authorList>
            <person name="de Groot N.N."/>
        </authorList>
    </citation>
    <scope>NUCLEOTIDE SEQUENCE [LARGE SCALE GENOMIC DNA]</scope>
    <source>
        <strain evidence="11 12">DSM 21039</strain>
    </source>
</reference>
<evidence type="ECO:0000256" key="3">
    <source>
        <dbReference type="ARBA" id="ARBA00022475"/>
    </source>
</evidence>
<comment type="similarity">
    <text evidence="2 9">Belongs to the CN hydrolase family. Apolipoprotein N-acyltransferase subfamily.</text>
</comment>
<dbReference type="HAMAP" id="MF_01148">
    <property type="entry name" value="Lnt"/>
    <property type="match status" value="1"/>
</dbReference>
<dbReference type="PANTHER" id="PTHR38686:SF1">
    <property type="entry name" value="APOLIPOPROTEIN N-ACYLTRANSFERASE"/>
    <property type="match status" value="1"/>
</dbReference>
<dbReference type="Proteomes" id="UP000198984">
    <property type="component" value="Unassembled WGS sequence"/>
</dbReference>
<evidence type="ECO:0000256" key="2">
    <source>
        <dbReference type="ARBA" id="ARBA00010065"/>
    </source>
</evidence>
<evidence type="ECO:0000256" key="7">
    <source>
        <dbReference type="ARBA" id="ARBA00023136"/>
    </source>
</evidence>
<dbReference type="PROSITE" id="PS50263">
    <property type="entry name" value="CN_HYDROLASE"/>
    <property type="match status" value="1"/>
</dbReference>
<keyword evidence="4 9" id="KW-0808">Transferase</keyword>
<dbReference type="GO" id="GO:0042158">
    <property type="term" value="P:lipoprotein biosynthetic process"/>
    <property type="evidence" value="ECO:0007669"/>
    <property type="project" value="UniProtKB-UniRule"/>
</dbReference>
<dbReference type="Pfam" id="PF20154">
    <property type="entry name" value="LNT_N"/>
    <property type="match status" value="1"/>
</dbReference>
<keyword evidence="6 9" id="KW-1133">Transmembrane helix</keyword>
<dbReference type="EMBL" id="FOBB01000006">
    <property type="protein sequence ID" value="SEM84349.1"/>
    <property type="molecule type" value="Genomic_DNA"/>
</dbReference>
<keyword evidence="8 9" id="KW-0012">Acyltransferase</keyword>
<proteinExistence type="inferred from homology"/>
<keyword evidence="5 9" id="KW-0812">Transmembrane</keyword>
<dbReference type="InterPro" id="IPR004563">
    <property type="entry name" value="Apolipo_AcylTrfase"/>
</dbReference>
<gene>
    <name evidence="9" type="primary">lnt</name>
    <name evidence="11" type="ORF">SAMN04488505_106294</name>
</gene>
<evidence type="ECO:0000256" key="1">
    <source>
        <dbReference type="ARBA" id="ARBA00004651"/>
    </source>
</evidence>
<comment type="subcellular location">
    <subcellularLocation>
        <location evidence="1 9">Cell membrane</location>
        <topology evidence="1 9">Multi-pass membrane protein</topology>
    </subcellularLocation>
</comment>
<dbReference type="CDD" id="cd07571">
    <property type="entry name" value="ALP_N-acyl_transferase"/>
    <property type="match status" value="1"/>
</dbReference>
<name>A0A1H8BP88_9BACT</name>
<keyword evidence="11" id="KW-0449">Lipoprotein</keyword>
<evidence type="ECO:0000256" key="5">
    <source>
        <dbReference type="ARBA" id="ARBA00022692"/>
    </source>
</evidence>
<dbReference type="PANTHER" id="PTHR38686">
    <property type="entry name" value="APOLIPOPROTEIN N-ACYLTRANSFERASE"/>
    <property type="match status" value="1"/>
</dbReference>
<feature type="domain" description="CN hydrolase" evidence="10">
    <location>
        <begin position="234"/>
        <end position="503"/>
    </location>
</feature>
<dbReference type="Pfam" id="PF00795">
    <property type="entry name" value="CN_hydrolase"/>
    <property type="match status" value="1"/>
</dbReference>